<keyword evidence="3" id="KW-1185">Reference proteome</keyword>
<evidence type="ECO:0000313" key="3">
    <source>
        <dbReference type="Proteomes" id="UP000053286"/>
    </source>
</evidence>
<sequence>MSFTRPSPTATLRVSTLSVLVCLSQLLRKVFVPQSAREAVSVLVHWLTISKVVLVCRLAVEGTAITIASAVGTVSVAVSRDTCSLGVQTTTSTEQSPQPTDLTAPTNCSVRPGLGAPAGSSVL</sequence>
<proteinExistence type="predicted"/>
<reference evidence="2 3" key="1">
    <citation type="submission" date="2014-04" db="EMBL/GenBank/DDBJ databases">
        <title>Genome evolution of avian class.</title>
        <authorList>
            <person name="Zhang G."/>
            <person name="Li C."/>
        </authorList>
    </citation>
    <scope>NUCLEOTIDE SEQUENCE [LARGE SCALE GENOMIC DNA]</scope>
    <source>
        <strain evidence="2">BGI_AS27</strain>
    </source>
</reference>
<evidence type="ECO:0000256" key="1">
    <source>
        <dbReference type="SAM" id="MobiDB-lite"/>
    </source>
</evidence>
<name>A0A087R3B5_APTFO</name>
<accession>A0A087R3B5</accession>
<protein>
    <submittedName>
        <fullName evidence="2">Uncharacterized protein</fullName>
    </submittedName>
</protein>
<gene>
    <name evidence="2" type="ORF">AS27_15972</name>
</gene>
<evidence type="ECO:0000313" key="2">
    <source>
        <dbReference type="EMBL" id="KFM07969.1"/>
    </source>
</evidence>
<feature type="region of interest" description="Disordered" evidence="1">
    <location>
        <begin position="87"/>
        <end position="123"/>
    </location>
</feature>
<dbReference type="EMBL" id="KL226069">
    <property type="protein sequence ID" value="KFM07969.1"/>
    <property type="molecule type" value="Genomic_DNA"/>
</dbReference>
<dbReference type="AlphaFoldDB" id="A0A087R3B5"/>
<dbReference type="Proteomes" id="UP000053286">
    <property type="component" value="Unassembled WGS sequence"/>
</dbReference>
<organism evidence="2 3">
    <name type="scientific">Aptenodytes forsteri</name>
    <name type="common">Emperor penguin</name>
    <dbReference type="NCBI Taxonomy" id="9233"/>
    <lineage>
        <taxon>Eukaryota</taxon>
        <taxon>Metazoa</taxon>
        <taxon>Chordata</taxon>
        <taxon>Craniata</taxon>
        <taxon>Vertebrata</taxon>
        <taxon>Euteleostomi</taxon>
        <taxon>Archelosauria</taxon>
        <taxon>Archosauria</taxon>
        <taxon>Dinosauria</taxon>
        <taxon>Saurischia</taxon>
        <taxon>Theropoda</taxon>
        <taxon>Coelurosauria</taxon>
        <taxon>Aves</taxon>
        <taxon>Neognathae</taxon>
        <taxon>Neoaves</taxon>
        <taxon>Aequornithes</taxon>
        <taxon>Sphenisciformes</taxon>
        <taxon>Spheniscidae</taxon>
        <taxon>Aptenodytes</taxon>
    </lineage>
</organism>
<feature type="compositionally biased region" description="Low complexity" evidence="1">
    <location>
        <begin position="88"/>
        <end position="100"/>
    </location>
</feature>
<feature type="non-terminal residue" evidence="2">
    <location>
        <position position="123"/>
    </location>
</feature>